<dbReference type="GO" id="GO:0005524">
    <property type="term" value="F:ATP binding"/>
    <property type="evidence" value="ECO:0007669"/>
    <property type="project" value="UniProtKB-KW"/>
</dbReference>
<dbReference type="FunFam" id="1.10.510.10:FF:000275">
    <property type="entry name" value="SRSF protein kinase 2 isoform X3"/>
    <property type="match status" value="1"/>
</dbReference>
<gene>
    <name evidence="10" type="ORF">E4U43_007287</name>
</gene>
<dbReference type="GO" id="GO:0005737">
    <property type="term" value="C:cytoplasm"/>
    <property type="evidence" value="ECO:0007669"/>
    <property type="project" value="TreeGrafter"/>
</dbReference>
<evidence type="ECO:0000256" key="8">
    <source>
        <dbReference type="ARBA" id="ARBA00048679"/>
    </source>
</evidence>
<dbReference type="AlphaFoldDB" id="A0A9P7T1P7"/>
<evidence type="ECO:0000256" key="5">
    <source>
        <dbReference type="ARBA" id="ARBA00022777"/>
    </source>
</evidence>
<evidence type="ECO:0000256" key="6">
    <source>
        <dbReference type="ARBA" id="ARBA00022840"/>
    </source>
</evidence>
<dbReference type="InterPro" id="IPR000719">
    <property type="entry name" value="Prot_kinase_dom"/>
</dbReference>
<dbReference type="OrthoDB" id="4936864at2759"/>
<keyword evidence="5" id="KW-0418">Kinase</keyword>
<evidence type="ECO:0000256" key="7">
    <source>
        <dbReference type="ARBA" id="ARBA00047899"/>
    </source>
</evidence>
<dbReference type="EC" id="2.7.11.1" evidence="1"/>
<protein>
    <recommendedName>
        <fullName evidence="1">non-specific serine/threonine protein kinase</fullName>
        <ecNumber evidence="1">2.7.11.1</ecNumber>
    </recommendedName>
</protein>
<dbReference type="Proteomes" id="UP000748025">
    <property type="component" value="Unassembled WGS sequence"/>
</dbReference>
<dbReference type="Gene3D" id="3.30.200.20">
    <property type="entry name" value="Phosphorylase Kinase, domain 1"/>
    <property type="match status" value="1"/>
</dbReference>
<dbReference type="GO" id="GO:0005634">
    <property type="term" value="C:nucleus"/>
    <property type="evidence" value="ECO:0007669"/>
    <property type="project" value="TreeGrafter"/>
</dbReference>
<dbReference type="InterPro" id="IPR051334">
    <property type="entry name" value="SRPK"/>
</dbReference>
<evidence type="ECO:0000256" key="4">
    <source>
        <dbReference type="ARBA" id="ARBA00022741"/>
    </source>
</evidence>
<evidence type="ECO:0000259" key="9">
    <source>
        <dbReference type="PROSITE" id="PS50011"/>
    </source>
</evidence>
<sequence>MHPIKVFLIKAQWRTLKLFPPLFRRAVAALKLDVEEDPSMYIPGGFHPVSIGDTFHNNQYTVLRKLGYGQYSTVWLARDEIRERYVTLKVLRADSYGGSHDIFEVEMHSKICQISKESSHQGRDHVLHYLDTFKHKGPNGEHVCLVFDVLGHHLNFQKAHFENRKLPAKCVKSIAKQLLLGLDFLHRECNIIHTDLKPTNILVQLENPDQVVSQYLSEVAPRMTDAHTPLREVIKTPIMSETNQAHVRIIDFGVSSWGDNHLSEHIQSPFLRAPEVVIGVPWNSAVDIWSLGCILVELLQGIVLFPCQGCKRGKWTAEDDHLGKITELLGPIPLSFIRQGSRASHFFDEHGKLVRVTEMPPTSLDRMLNGATKPFMKPEDMSDDEIGLFIDFIKGMLTIDPGSRKSAAELLHHEWLQS</sequence>
<accession>A0A9P7T1P7</accession>
<dbReference type="EMBL" id="SRPW01000588">
    <property type="protein sequence ID" value="KAG6013437.1"/>
    <property type="molecule type" value="Genomic_DNA"/>
</dbReference>
<proteinExistence type="predicted"/>
<dbReference type="InterPro" id="IPR008271">
    <property type="entry name" value="Ser/Thr_kinase_AS"/>
</dbReference>
<keyword evidence="4" id="KW-0547">Nucleotide-binding</keyword>
<evidence type="ECO:0000256" key="2">
    <source>
        <dbReference type="ARBA" id="ARBA00022527"/>
    </source>
</evidence>
<evidence type="ECO:0000256" key="3">
    <source>
        <dbReference type="ARBA" id="ARBA00022679"/>
    </source>
</evidence>
<dbReference type="SMART" id="SM00220">
    <property type="entry name" value="S_TKc"/>
    <property type="match status" value="1"/>
</dbReference>
<keyword evidence="2" id="KW-0723">Serine/threonine-protein kinase</keyword>
<evidence type="ECO:0000256" key="1">
    <source>
        <dbReference type="ARBA" id="ARBA00012513"/>
    </source>
</evidence>
<dbReference type="GO" id="GO:0050684">
    <property type="term" value="P:regulation of mRNA processing"/>
    <property type="evidence" value="ECO:0007669"/>
    <property type="project" value="TreeGrafter"/>
</dbReference>
<dbReference type="PROSITE" id="PS50011">
    <property type="entry name" value="PROTEIN_KINASE_DOM"/>
    <property type="match status" value="1"/>
</dbReference>
<dbReference type="InterPro" id="IPR011009">
    <property type="entry name" value="Kinase-like_dom_sf"/>
</dbReference>
<organism evidence="10 11">
    <name type="scientific">Claviceps pusilla</name>
    <dbReference type="NCBI Taxonomy" id="123648"/>
    <lineage>
        <taxon>Eukaryota</taxon>
        <taxon>Fungi</taxon>
        <taxon>Dikarya</taxon>
        <taxon>Ascomycota</taxon>
        <taxon>Pezizomycotina</taxon>
        <taxon>Sordariomycetes</taxon>
        <taxon>Hypocreomycetidae</taxon>
        <taxon>Hypocreales</taxon>
        <taxon>Clavicipitaceae</taxon>
        <taxon>Claviceps</taxon>
    </lineage>
</organism>
<comment type="catalytic activity">
    <reaction evidence="7">
        <text>L-threonyl-[protein] + ATP = O-phospho-L-threonyl-[protein] + ADP + H(+)</text>
        <dbReference type="Rhea" id="RHEA:46608"/>
        <dbReference type="Rhea" id="RHEA-COMP:11060"/>
        <dbReference type="Rhea" id="RHEA-COMP:11605"/>
        <dbReference type="ChEBI" id="CHEBI:15378"/>
        <dbReference type="ChEBI" id="CHEBI:30013"/>
        <dbReference type="ChEBI" id="CHEBI:30616"/>
        <dbReference type="ChEBI" id="CHEBI:61977"/>
        <dbReference type="ChEBI" id="CHEBI:456216"/>
        <dbReference type="EC" id="2.7.11.1"/>
    </reaction>
</comment>
<dbReference type="Pfam" id="PF00069">
    <property type="entry name" value="Pkinase"/>
    <property type="match status" value="1"/>
</dbReference>
<dbReference type="PANTHER" id="PTHR47634">
    <property type="entry name" value="PROTEIN KINASE DOMAIN-CONTAINING PROTEIN-RELATED"/>
    <property type="match status" value="1"/>
</dbReference>
<dbReference type="GO" id="GO:0004674">
    <property type="term" value="F:protein serine/threonine kinase activity"/>
    <property type="evidence" value="ECO:0007669"/>
    <property type="project" value="UniProtKB-KW"/>
</dbReference>
<keyword evidence="6" id="KW-0067">ATP-binding</keyword>
<name>A0A9P7T1P7_9HYPO</name>
<dbReference type="SUPFAM" id="SSF56112">
    <property type="entry name" value="Protein kinase-like (PK-like)"/>
    <property type="match status" value="1"/>
</dbReference>
<keyword evidence="3" id="KW-0808">Transferase</keyword>
<evidence type="ECO:0000313" key="10">
    <source>
        <dbReference type="EMBL" id="KAG6013437.1"/>
    </source>
</evidence>
<dbReference type="PANTHER" id="PTHR47634:SF9">
    <property type="entry name" value="PROTEIN KINASE DOMAIN-CONTAINING PROTEIN-RELATED"/>
    <property type="match status" value="1"/>
</dbReference>
<comment type="caution">
    <text evidence="10">The sequence shown here is derived from an EMBL/GenBank/DDBJ whole genome shotgun (WGS) entry which is preliminary data.</text>
</comment>
<keyword evidence="11" id="KW-1185">Reference proteome</keyword>
<dbReference type="Gene3D" id="1.10.510.10">
    <property type="entry name" value="Transferase(Phosphotransferase) domain 1"/>
    <property type="match status" value="1"/>
</dbReference>
<reference evidence="10" key="1">
    <citation type="journal article" date="2020" name="bioRxiv">
        <title>Whole genome comparisons of ergot fungi reveals the divergence and evolution of species within the genus Claviceps are the result of varying mechanisms driving genome evolution and host range expansion.</title>
        <authorList>
            <person name="Wyka S.A."/>
            <person name="Mondo S.J."/>
            <person name="Liu M."/>
            <person name="Dettman J."/>
            <person name="Nalam V."/>
            <person name="Broders K.D."/>
        </authorList>
    </citation>
    <scope>NUCLEOTIDE SEQUENCE</scope>
    <source>
        <strain evidence="10">CCC 602</strain>
    </source>
</reference>
<evidence type="ECO:0000313" key="11">
    <source>
        <dbReference type="Proteomes" id="UP000748025"/>
    </source>
</evidence>
<dbReference type="PROSITE" id="PS00108">
    <property type="entry name" value="PROTEIN_KINASE_ST"/>
    <property type="match status" value="1"/>
</dbReference>
<feature type="domain" description="Protein kinase" evidence="9">
    <location>
        <begin position="60"/>
        <end position="416"/>
    </location>
</feature>
<comment type="catalytic activity">
    <reaction evidence="8">
        <text>L-seryl-[protein] + ATP = O-phospho-L-seryl-[protein] + ADP + H(+)</text>
        <dbReference type="Rhea" id="RHEA:17989"/>
        <dbReference type="Rhea" id="RHEA-COMP:9863"/>
        <dbReference type="Rhea" id="RHEA-COMP:11604"/>
        <dbReference type="ChEBI" id="CHEBI:15378"/>
        <dbReference type="ChEBI" id="CHEBI:29999"/>
        <dbReference type="ChEBI" id="CHEBI:30616"/>
        <dbReference type="ChEBI" id="CHEBI:83421"/>
        <dbReference type="ChEBI" id="CHEBI:456216"/>
        <dbReference type="EC" id="2.7.11.1"/>
    </reaction>
</comment>
<dbReference type="GO" id="GO:0000245">
    <property type="term" value="P:spliceosomal complex assembly"/>
    <property type="evidence" value="ECO:0007669"/>
    <property type="project" value="TreeGrafter"/>
</dbReference>